<keyword evidence="6" id="KW-1185">Reference proteome</keyword>
<dbReference type="PROSITE" id="PS00670">
    <property type="entry name" value="D_2_HYDROXYACID_DH_2"/>
    <property type="match status" value="1"/>
</dbReference>
<dbReference type="PANTHER" id="PTHR10996">
    <property type="entry name" value="2-HYDROXYACID DEHYDROGENASE-RELATED"/>
    <property type="match status" value="1"/>
</dbReference>
<dbReference type="PROSITE" id="PS00671">
    <property type="entry name" value="D_2_HYDROXYACID_DH_3"/>
    <property type="match status" value="1"/>
</dbReference>
<dbReference type="InterPro" id="IPR036291">
    <property type="entry name" value="NAD(P)-bd_dom_sf"/>
</dbReference>
<reference evidence="6" key="1">
    <citation type="submission" date="2023-07" db="EMBL/GenBank/DDBJ databases">
        <title>Genome sequencing of Purple Non-Sulfur Bacteria from various extreme environments.</title>
        <authorList>
            <person name="Mayer M."/>
        </authorList>
    </citation>
    <scope>NUCLEOTIDE SEQUENCE [LARGE SCALE GENOMIC DNA]</scope>
    <source>
        <strain evidence="6">DSM 17935</strain>
    </source>
</reference>
<dbReference type="EMBL" id="JAOQNS010000012">
    <property type="protein sequence ID" value="MCW2309357.1"/>
    <property type="molecule type" value="Genomic_DNA"/>
</dbReference>
<comment type="similarity">
    <text evidence="2">Belongs to the D-isomer specific 2-hydroxyacid dehydrogenase family.</text>
</comment>
<evidence type="ECO:0000256" key="2">
    <source>
        <dbReference type="RuleBase" id="RU003719"/>
    </source>
</evidence>
<dbReference type="Pfam" id="PF02826">
    <property type="entry name" value="2-Hacid_dh_C"/>
    <property type="match status" value="1"/>
</dbReference>
<keyword evidence="1 2" id="KW-0560">Oxidoreductase</keyword>
<evidence type="ECO:0000313" key="5">
    <source>
        <dbReference type="EMBL" id="MCW2309357.1"/>
    </source>
</evidence>
<feature type="domain" description="D-isomer specific 2-hydroxyacid dehydrogenase catalytic" evidence="3">
    <location>
        <begin position="15"/>
        <end position="326"/>
    </location>
</feature>
<name>A0ABT3HG41_9HYPH</name>
<dbReference type="InterPro" id="IPR050223">
    <property type="entry name" value="D-isomer_2-hydroxyacid_DH"/>
</dbReference>
<evidence type="ECO:0000259" key="3">
    <source>
        <dbReference type="Pfam" id="PF00389"/>
    </source>
</evidence>
<organism evidence="5 6">
    <name type="scientific">Rhodobium gokarnense</name>
    <dbReference type="NCBI Taxonomy" id="364296"/>
    <lineage>
        <taxon>Bacteria</taxon>
        <taxon>Pseudomonadati</taxon>
        <taxon>Pseudomonadota</taxon>
        <taxon>Alphaproteobacteria</taxon>
        <taxon>Hyphomicrobiales</taxon>
        <taxon>Rhodobiaceae</taxon>
        <taxon>Rhodobium</taxon>
    </lineage>
</organism>
<evidence type="ECO:0000259" key="4">
    <source>
        <dbReference type="Pfam" id="PF02826"/>
    </source>
</evidence>
<proteinExistence type="inferred from homology"/>
<dbReference type="CDD" id="cd05301">
    <property type="entry name" value="GDH"/>
    <property type="match status" value="1"/>
</dbReference>
<dbReference type="Proteomes" id="UP001209755">
    <property type="component" value="Unassembled WGS sequence"/>
</dbReference>
<sequence>MLSSAPESQLPSVLATRRLPDNVRARLARDYSADLNEEDVVLSREELLRRAEAADALLICPTEKMTAEVIAALPERVKMVACFSVGVDHVDLAAAKKRGLIVTNTPDVLSDATAEIAILLMLGAARRAGEGERLVRSGRWNSWSPTFHLGTEITGKRLGLVGMGRIGQITARRARGFDMEIHYHNRRPLDADLAGDAVFHESLEEMLPLCDVLSIHCPLTAETTGLLNAERLALLPDGAIVVNTARGGVVDDEALIAALKSGKLAAAGLDVFNNEPDIHPGYRELENAFLLPHLGSATVETRDAMGFRAVDNLDAFFAGKTPPDRVA</sequence>
<dbReference type="SUPFAM" id="SSF52283">
    <property type="entry name" value="Formate/glycerate dehydrogenase catalytic domain-like"/>
    <property type="match status" value="1"/>
</dbReference>
<dbReference type="PANTHER" id="PTHR10996:SF283">
    <property type="entry name" value="GLYOXYLATE_HYDROXYPYRUVATE REDUCTASE B"/>
    <property type="match status" value="1"/>
</dbReference>
<dbReference type="InterPro" id="IPR006140">
    <property type="entry name" value="D-isomer_DH_NAD-bd"/>
</dbReference>
<evidence type="ECO:0000313" key="6">
    <source>
        <dbReference type="Proteomes" id="UP001209755"/>
    </source>
</evidence>
<accession>A0ABT3HG41</accession>
<dbReference type="Gene3D" id="3.40.50.720">
    <property type="entry name" value="NAD(P)-binding Rossmann-like Domain"/>
    <property type="match status" value="2"/>
</dbReference>
<protein>
    <submittedName>
        <fullName evidence="5">Lactate dehydrogenase-like 2-hydroxyacid dehydrogenase</fullName>
    </submittedName>
</protein>
<dbReference type="SUPFAM" id="SSF51735">
    <property type="entry name" value="NAD(P)-binding Rossmann-fold domains"/>
    <property type="match status" value="1"/>
</dbReference>
<dbReference type="RefSeq" id="WP_264602942.1">
    <property type="nucleotide sequence ID" value="NZ_JAOQNS010000012.1"/>
</dbReference>
<dbReference type="InterPro" id="IPR029753">
    <property type="entry name" value="D-isomer_DH_CS"/>
</dbReference>
<evidence type="ECO:0000256" key="1">
    <source>
        <dbReference type="ARBA" id="ARBA00023002"/>
    </source>
</evidence>
<feature type="domain" description="D-isomer specific 2-hydroxyacid dehydrogenase NAD-binding" evidence="4">
    <location>
        <begin position="119"/>
        <end position="295"/>
    </location>
</feature>
<gene>
    <name evidence="5" type="ORF">M2319_003711</name>
</gene>
<dbReference type="InterPro" id="IPR006139">
    <property type="entry name" value="D-isomer_2_OHA_DH_cat_dom"/>
</dbReference>
<dbReference type="Pfam" id="PF00389">
    <property type="entry name" value="2-Hacid_dh"/>
    <property type="match status" value="1"/>
</dbReference>
<comment type="caution">
    <text evidence="5">The sequence shown here is derived from an EMBL/GenBank/DDBJ whole genome shotgun (WGS) entry which is preliminary data.</text>
</comment>